<dbReference type="Gene3D" id="3.20.20.10">
    <property type="entry name" value="Alanine racemase"/>
    <property type="match status" value="1"/>
</dbReference>
<evidence type="ECO:0000256" key="1">
    <source>
        <dbReference type="ARBA" id="ARBA00001933"/>
    </source>
</evidence>
<comment type="cofactor">
    <cofactor evidence="2">
        <name>Zn(2+)</name>
        <dbReference type="ChEBI" id="CHEBI:29105"/>
    </cofactor>
</comment>
<evidence type="ECO:0000313" key="16">
    <source>
        <dbReference type="Proteomes" id="UP000054321"/>
    </source>
</evidence>
<dbReference type="InterPro" id="IPR001608">
    <property type="entry name" value="Ala_racemase_N"/>
</dbReference>
<dbReference type="PANTHER" id="PTHR28004:SF2">
    <property type="entry name" value="D-SERINE DEHYDRATASE"/>
    <property type="match status" value="1"/>
</dbReference>
<dbReference type="GO" id="GO:0036088">
    <property type="term" value="P:D-serine catabolic process"/>
    <property type="evidence" value="ECO:0007669"/>
    <property type="project" value="TreeGrafter"/>
</dbReference>
<dbReference type="FunFam" id="3.20.20.10:FF:000016">
    <property type="entry name" value="D-serine dehydratase"/>
    <property type="match status" value="1"/>
</dbReference>
<reference evidence="16" key="2">
    <citation type="submission" date="2015-01" db="EMBL/GenBank/DDBJ databases">
        <title>Evolutionary Origins and Diversification of the Mycorrhizal Mutualists.</title>
        <authorList>
            <consortium name="DOE Joint Genome Institute"/>
            <consortium name="Mycorrhizal Genomics Consortium"/>
            <person name="Kohler A."/>
            <person name="Kuo A."/>
            <person name="Nagy L.G."/>
            <person name="Floudas D."/>
            <person name="Copeland A."/>
            <person name="Barry K.W."/>
            <person name="Cichocki N."/>
            <person name="Veneault-Fourrey C."/>
            <person name="LaButti K."/>
            <person name="Lindquist E.A."/>
            <person name="Lipzen A."/>
            <person name="Lundell T."/>
            <person name="Morin E."/>
            <person name="Murat C."/>
            <person name="Riley R."/>
            <person name="Ohm R."/>
            <person name="Sun H."/>
            <person name="Tunlid A."/>
            <person name="Henrissat B."/>
            <person name="Grigoriev I.V."/>
            <person name="Hibbett D.S."/>
            <person name="Martin F."/>
        </authorList>
    </citation>
    <scope>NUCLEOTIDE SEQUENCE [LARGE SCALE GENOMIC DNA]</scope>
    <source>
        <strain evidence="16">Zn</strain>
    </source>
</reference>
<keyword evidence="16" id="KW-1185">Reference proteome</keyword>
<keyword evidence="8" id="KW-0456">Lyase</keyword>
<keyword evidence="6" id="KW-0862">Zinc</keyword>
<dbReference type="EMBL" id="KN832881">
    <property type="protein sequence ID" value="KIM97825.1"/>
    <property type="molecule type" value="Genomic_DNA"/>
</dbReference>
<reference evidence="15 16" key="1">
    <citation type="submission" date="2014-04" db="EMBL/GenBank/DDBJ databases">
        <authorList>
            <consortium name="DOE Joint Genome Institute"/>
            <person name="Kuo A."/>
            <person name="Martino E."/>
            <person name="Perotto S."/>
            <person name="Kohler A."/>
            <person name="Nagy L.G."/>
            <person name="Floudas D."/>
            <person name="Copeland A."/>
            <person name="Barry K.W."/>
            <person name="Cichocki N."/>
            <person name="Veneault-Fourrey C."/>
            <person name="LaButti K."/>
            <person name="Lindquist E.A."/>
            <person name="Lipzen A."/>
            <person name="Lundell T."/>
            <person name="Morin E."/>
            <person name="Murat C."/>
            <person name="Sun H."/>
            <person name="Tunlid A."/>
            <person name="Henrissat B."/>
            <person name="Grigoriev I.V."/>
            <person name="Hibbett D.S."/>
            <person name="Martin F."/>
            <person name="Nordberg H.P."/>
            <person name="Cantor M.N."/>
            <person name="Hua S.X."/>
        </authorList>
    </citation>
    <scope>NUCLEOTIDE SEQUENCE [LARGE SCALE GENOMIC DNA]</scope>
    <source>
        <strain evidence="15 16">Zn</strain>
    </source>
</reference>
<evidence type="ECO:0000313" key="15">
    <source>
        <dbReference type="EMBL" id="KIM97825.1"/>
    </source>
</evidence>
<dbReference type="HOGENOM" id="CLU_031639_0_0_1"/>
<dbReference type="SUPFAM" id="SSF51419">
    <property type="entry name" value="PLP-binding barrel"/>
    <property type="match status" value="1"/>
</dbReference>
<evidence type="ECO:0000256" key="8">
    <source>
        <dbReference type="ARBA" id="ARBA00023239"/>
    </source>
</evidence>
<evidence type="ECO:0000256" key="5">
    <source>
        <dbReference type="ARBA" id="ARBA00022723"/>
    </source>
</evidence>
<dbReference type="GO" id="GO:0009636">
    <property type="term" value="P:response to toxic substance"/>
    <property type="evidence" value="ECO:0007669"/>
    <property type="project" value="UniProtKB-KW"/>
</dbReference>
<evidence type="ECO:0000256" key="13">
    <source>
        <dbReference type="ARBA" id="ARBA00075219"/>
    </source>
</evidence>
<evidence type="ECO:0000256" key="9">
    <source>
        <dbReference type="ARBA" id="ARBA00051198"/>
    </source>
</evidence>
<dbReference type="OrthoDB" id="20198at2759"/>
<evidence type="ECO:0000256" key="2">
    <source>
        <dbReference type="ARBA" id="ARBA00001947"/>
    </source>
</evidence>
<dbReference type="STRING" id="913774.A0A0C3GP37"/>
<keyword evidence="7" id="KW-0663">Pyridoxal phosphate</keyword>
<dbReference type="PANTHER" id="PTHR28004">
    <property type="entry name" value="ZGC:162816-RELATED"/>
    <property type="match status" value="1"/>
</dbReference>
<keyword evidence="4" id="KW-0216">Detoxification</keyword>
<dbReference type="SMART" id="SM01119">
    <property type="entry name" value="D-ser_dehydrat"/>
    <property type="match status" value="1"/>
</dbReference>
<evidence type="ECO:0000256" key="6">
    <source>
        <dbReference type="ARBA" id="ARBA00022833"/>
    </source>
</evidence>
<dbReference type="GO" id="GO:0046872">
    <property type="term" value="F:metal ion binding"/>
    <property type="evidence" value="ECO:0007669"/>
    <property type="project" value="UniProtKB-KW"/>
</dbReference>
<sequence length="472" mass="50203">MDAASLYPLPTKEELVKKFVGRSIEDVPTPAVILDLGKVKSNCSHMLEACDALGFGWRAHIKTHKTLELTRLQVGSGSGPVNIIASTIIEAEFVLPLLLEYKSQGRVVNVLYSFPITPSAVPRLAQISRSLGPLGLSLMVDHVSQLPSISALFEQSNVPPSVFLKIDMGGHRAGVEPLSASCKDLIISILALSASSIPVCHFLGVYSHAGHSYASNSSATAMDFLRQELDALAVTAEAIQSAATSPLVSPLVVSVGATPTATSMRNLLLKDTDVPEAEAKAAGTLRATLAKIIQMGCKVEVHAGVYPTLDIQQLATHALPMEGPNAMLTWNNLALTVVAEVASLYPGRGKDATPEALIGAGCFALGREPCKAYSGWGMLTPWNRPGVAMPNSGAEDFKGWTVGRISQEHGILTFNGTLGGADEKLEVGQKVRIWPNHACITSGSYAFYLVVDGGRVGKEDEIIDVWVKCRGW</sequence>
<comment type="catalytic activity">
    <reaction evidence="9">
        <text>D-serine = pyruvate + NH4(+)</text>
        <dbReference type="Rhea" id="RHEA:13977"/>
        <dbReference type="ChEBI" id="CHEBI:15361"/>
        <dbReference type="ChEBI" id="CHEBI:28938"/>
        <dbReference type="ChEBI" id="CHEBI:35247"/>
        <dbReference type="EC" id="4.3.1.18"/>
    </reaction>
    <physiologicalReaction direction="left-to-right" evidence="9">
        <dbReference type="Rhea" id="RHEA:13978"/>
    </physiologicalReaction>
</comment>
<dbReference type="EC" id="4.3.1.18" evidence="11"/>
<evidence type="ECO:0000256" key="7">
    <source>
        <dbReference type="ARBA" id="ARBA00022898"/>
    </source>
</evidence>
<dbReference type="Pfam" id="PF14031">
    <property type="entry name" value="D-ser_dehydrat"/>
    <property type="match status" value="1"/>
</dbReference>
<organism evidence="15 16">
    <name type="scientific">Oidiodendron maius (strain Zn)</name>
    <dbReference type="NCBI Taxonomy" id="913774"/>
    <lineage>
        <taxon>Eukaryota</taxon>
        <taxon>Fungi</taxon>
        <taxon>Dikarya</taxon>
        <taxon>Ascomycota</taxon>
        <taxon>Pezizomycotina</taxon>
        <taxon>Leotiomycetes</taxon>
        <taxon>Leotiomycetes incertae sedis</taxon>
        <taxon>Myxotrichaceae</taxon>
        <taxon>Oidiodendron</taxon>
    </lineage>
</organism>
<evidence type="ECO:0000256" key="3">
    <source>
        <dbReference type="ARBA" id="ARBA00005323"/>
    </source>
</evidence>
<dbReference type="InterPro" id="IPR029066">
    <property type="entry name" value="PLP-binding_barrel"/>
</dbReference>
<comment type="similarity">
    <text evidence="3">Belongs to the DSD1 family.</text>
</comment>
<dbReference type="FunCoup" id="A0A0C3GP37">
    <property type="interactions" value="34"/>
</dbReference>
<dbReference type="InterPro" id="IPR026956">
    <property type="entry name" value="D-ser_dehydrat-like_dom"/>
</dbReference>
<gene>
    <name evidence="15" type="ORF">OIDMADRAFT_57339</name>
</gene>
<feature type="domain" description="D-serine dehydratase-like" evidence="14">
    <location>
        <begin position="334"/>
        <end position="452"/>
    </location>
</feature>
<protein>
    <recommendedName>
        <fullName evidence="12">D-serine dehydratase</fullName>
        <ecNumber evidence="11">4.3.1.18</ecNumber>
    </recommendedName>
    <alternativeName>
        <fullName evidence="13">D-serine deaminase</fullName>
    </alternativeName>
</protein>
<accession>A0A0C3GP37</accession>
<evidence type="ECO:0000256" key="4">
    <source>
        <dbReference type="ARBA" id="ARBA00022575"/>
    </source>
</evidence>
<evidence type="ECO:0000256" key="12">
    <source>
        <dbReference type="ARBA" id="ARBA00069616"/>
    </source>
</evidence>
<dbReference type="Proteomes" id="UP000054321">
    <property type="component" value="Unassembled WGS sequence"/>
</dbReference>
<comment type="cofactor">
    <cofactor evidence="1">
        <name>pyridoxal 5'-phosphate</name>
        <dbReference type="ChEBI" id="CHEBI:597326"/>
    </cofactor>
</comment>
<dbReference type="InterPro" id="IPR042208">
    <property type="entry name" value="D-ser_dehydrat-like_sf"/>
</dbReference>
<proteinExistence type="inferred from homology"/>
<evidence type="ECO:0000256" key="11">
    <source>
        <dbReference type="ARBA" id="ARBA00066349"/>
    </source>
</evidence>
<dbReference type="InterPro" id="IPR051466">
    <property type="entry name" value="D-amino_acid_metab_enzyme"/>
</dbReference>
<name>A0A0C3GP37_OIDMZ</name>
<dbReference type="GO" id="GO:0008721">
    <property type="term" value="F:D-serine ammonia-lyase activity"/>
    <property type="evidence" value="ECO:0007669"/>
    <property type="project" value="UniProtKB-EC"/>
</dbReference>
<keyword evidence="5" id="KW-0479">Metal-binding</keyword>
<evidence type="ECO:0000256" key="10">
    <source>
        <dbReference type="ARBA" id="ARBA00055764"/>
    </source>
</evidence>
<comment type="function">
    <text evidence="10">Catalyzes the conversion of D-serine to pyruvate and ammonia. May play a role in D-serine detoxification.</text>
</comment>
<dbReference type="InParanoid" id="A0A0C3GP37"/>
<dbReference type="Gene3D" id="2.40.37.20">
    <property type="entry name" value="D-serine dehydratase-like domain"/>
    <property type="match status" value="1"/>
</dbReference>
<dbReference type="Pfam" id="PF01168">
    <property type="entry name" value="Ala_racemase_N"/>
    <property type="match status" value="1"/>
</dbReference>
<evidence type="ECO:0000259" key="14">
    <source>
        <dbReference type="SMART" id="SM01119"/>
    </source>
</evidence>
<dbReference type="AlphaFoldDB" id="A0A0C3GP37"/>